<feature type="transmembrane region" description="Helical" evidence="1">
    <location>
        <begin position="124"/>
        <end position="146"/>
    </location>
</feature>
<organism evidence="2 3">
    <name type="scientific">Salvia divinorum</name>
    <name type="common">Maria pastora</name>
    <name type="synonym">Diviner's sage</name>
    <dbReference type="NCBI Taxonomy" id="28513"/>
    <lineage>
        <taxon>Eukaryota</taxon>
        <taxon>Viridiplantae</taxon>
        <taxon>Streptophyta</taxon>
        <taxon>Embryophyta</taxon>
        <taxon>Tracheophyta</taxon>
        <taxon>Spermatophyta</taxon>
        <taxon>Magnoliopsida</taxon>
        <taxon>eudicotyledons</taxon>
        <taxon>Gunneridae</taxon>
        <taxon>Pentapetalae</taxon>
        <taxon>asterids</taxon>
        <taxon>lamiids</taxon>
        <taxon>Lamiales</taxon>
        <taxon>Lamiaceae</taxon>
        <taxon>Nepetoideae</taxon>
        <taxon>Mentheae</taxon>
        <taxon>Salviinae</taxon>
        <taxon>Salvia</taxon>
        <taxon>Salvia subgen. Calosphace</taxon>
    </lineage>
</organism>
<keyword evidence="1" id="KW-1133">Transmembrane helix</keyword>
<proteinExistence type="predicted"/>
<comment type="caution">
    <text evidence="2">The sequence shown here is derived from an EMBL/GenBank/DDBJ whole genome shotgun (WGS) entry which is preliminary data.</text>
</comment>
<evidence type="ECO:0000313" key="2">
    <source>
        <dbReference type="EMBL" id="KAL1558352.1"/>
    </source>
</evidence>
<name>A0ABD1HPH5_SALDI</name>
<evidence type="ECO:0000313" key="3">
    <source>
        <dbReference type="Proteomes" id="UP001567538"/>
    </source>
</evidence>
<dbReference type="PANTHER" id="PTHR37172">
    <property type="entry name" value="TRANSMEMBRANE PROTEIN"/>
    <property type="match status" value="1"/>
</dbReference>
<keyword evidence="1" id="KW-0472">Membrane</keyword>
<keyword evidence="3" id="KW-1185">Reference proteome</keyword>
<dbReference type="EMBL" id="JBEAFC010000004">
    <property type="protein sequence ID" value="KAL1558352.1"/>
    <property type="molecule type" value="Genomic_DNA"/>
</dbReference>
<accession>A0ABD1HPH5</accession>
<dbReference type="Proteomes" id="UP001567538">
    <property type="component" value="Unassembled WGS sequence"/>
</dbReference>
<keyword evidence="1" id="KW-0812">Transmembrane</keyword>
<evidence type="ECO:0000256" key="1">
    <source>
        <dbReference type="SAM" id="Phobius"/>
    </source>
</evidence>
<dbReference type="AlphaFoldDB" id="A0ABD1HPH5"/>
<feature type="transmembrane region" description="Helical" evidence="1">
    <location>
        <begin position="99"/>
        <end position="118"/>
    </location>
</feature>
<gene>
    <name evidence="2" type="ORF">AAHA92_08831</name>
</gene>
<feature type="transmembrane region" description="Helical" evidence="1">
    <location>
        <begin position="56"/>
        <end position="78"/>
    </location>
</feature>
<protein>
    <submittedName>
        <fullName evidence="2">Uncharacterized protein</fullName>
    </submittedName>
</protein>
<dbReference type="PANTHER" id="PTHR37172:SF3">
    <property type="entry name" value="TRANSMEMBRANE PROTEIN"/>
    <property type="match status" value="1"/>
</dbReference>
<reference evidence="2 3" key="1">
    <citation type="submission" date="2024-06" db="EMBL/GenBank/DDBJ databases">
        <title>A chromosome level genome sequence of Diviner's sage (Salvia divinorum).</title>
        <authorList>
            <person name="Ford S.A."/>
            <person name="Ro D.-K."/>
            <person name="Ness R.W."/>
            <person name="Phillips M.A."/>
        </authorList>
    </citation>
    <scope>NUCLEOTIDE SEQUENCE [LARGE SCALE GENOMIC DNA]</scope>
    <source>
        <strain evidence="2">SAF-2024a</strain>
        <tissue evidence="2">Leaf</tissue>
    </source>
</reference>
<sequence length="262" mass="28754">MSTNYNPISTVKECGRIFCTTFLSLVPPLSLLLFAQLSAARHQTVHQKPHNSVSTFLHTNTTSLLGFLVLAAAADALLQGFTGEERAWLISGRRRLHAAVVWVFSMQVCLSLWIYGFVEVDDGRIGGGGACSLVMGLGLHEAVVFWRRYVVKPAVEEAVSGLRGEGFSWGENVLLAAALGCLWWRRLRGEAEEQLLAMGRDMEAVDVVGWLLYCSTAAVGGVRVVKGLLWVVNGIFRCHQPVNGEDDNSLGLTIKIETEYEM</sequence>